<proteinExistence type="predicted"/>
<comment type="caution">
    <text evidence="1">The sequence shown here is derived from an EMBL/GenBank/DDBJ whole genome shotgun (WGS) entry which is preliminary data.</text>
</comment>
<dbReference type="OrthoDB" id="179386at2"/>
<dbReference type="RefSeq" id="WP_080521120.1">
    <property type="nucleotide sequence ID" value="NZ_LPUF01000001.1"/>
</dbReference>
<name>A0A1V8M4L2_9GAMM</name>
<dbReference type="STRING" id="1420851.AU255_00870"/>
<evidence type="ECO:0000313" key="1">
    <source>
        <dbReference type="EMBL" id="OQK16491.1"/>
    </source>
</evidence>
<sequence>MSDREKIQKTLQKALEINLDICKYGTIVEIGAGQEVARNFFQAGGAAGTIAKTMSAYDMQVSDDIYGAEETKRYVSRSRLMKMLDREYTAVTDLLTPTRPRNTTFFSYAATVTAKSYLQKNECHGWLGIRVQLYPGAAPSDIIVHVRMLDNDGGAQQEALGVVGVNLIHAAFHHFTQPKKIIEALVDDLEPCRIEVDLINFSGPYFEETENRLMNLHLVHKNLTHAIMFSPEGEVQVPSELLYKKNILVIRGTYTPLTKLHLDMKKCGEEHFKEVDNIDTSKILVLAEITMASLTVGDVIDDADFLARVDMLNTQGYTVMISNYLRYFRLRQYFRRYTNQQLGMILGISNLDLIFTEDYYIGLEGGILEAFAKLFPDNTRLYIYPIKSPEQEELITIDNFKPPKKLQHLFEYCKENGYLVGLENVDESMLHINPSQVLSEIQKGRGKWEDQVPESISKMIISKRLLGYSAR</sequence>
<keyword evidence="1" id="KW-0808">Transferase</keyword>
<gene>
    <name evidence="1" type="ORF">AU255_00870</name>
</gene>
<dbReference type="EMBL" id="LPUF01000001">
    <property type="protein sequence ID" value="OQK16491.1"/>
    <property type="molecule type" value="Genomic_DNA"/>
</dbReference>
<dbReference type="Proteomes" id="UP000191980">
    <property type="component" value="Unassembled WGS sequence"/>
</dbReference>
<keyword evidence="1" id="KW-0548">Nucleotidyltransferase</keyword>
<dbReference type="GO" id="GO:0016779">
    <property type="term" value="F:nucleotidyltransferase activity"/>
    <property type="evidence" value="ECO:0007669"/>
    <property type="project" value="UniProtKB-KW"/>
</dbReference>
<dbReference type="AlphaFoldDB" id="A0A1V8M4L2"/>
<reference evidence="1 2" key="1">
    <citation type="submission" date="2015-12" db="EMBL/GenBank/DDBJ databases">
        <authorList>
            <person name="Shamseldin A."/>
            <person name="Moawad H."/>
            <person name="Abd El-Rahim W.M."/>
            <person name="Sadowsky M.J."/>
        </authorList>
    </citation>
    <scope>NUCLEOTIDE SEQUENCE [LARGE SCALE GENOMIC DNA]</scope>
    <source>
        <strain evidence="1 2">WF1</strain>
    </source>
</reference>
<protein>
    <submittedName>
        <fullName evidence="1">Nicotinate-nucleotide adenylyltransferase</fullName>
    </submittedName>
</protein>
<organism evidence="1 2">
    <name type="scientific">Methyloprofundus sedimenti</name>
    <dbReference type="NCBI Taxonomy" id="1420851"/>
    <lineage>
        <taxon>Bacteria</taxon>
        <taxon>Pseudomonadati</taxon>
        <taxon>Pseudomonadota</taxon>
        <taxon>Gammaproteobacteria</taxon>
        <taxon>Methylococcales</taxon>
        <taxon>Methylococcaceae</taxon>
        <taxon>Methyloprofundus</taxon>
    </lineage>
</organism>
<accession>A0A1V8M4L2</accession>
<evidence type="ECO:0000313" key="2">
    <source>
        <dbReference type="Proteomes" id="UP000191980"/>
    </source>
</evidence>
<keyword evidence="2" id="KW-1185">Reference proteome</keyword>